<dbReference type="EMBL" id="KN716320">
    <property type="protein sequence ID" value="KJH47115.1"/>
    <property type="molecule type" value="Genomic_DNA"/>
</dbReference>
<dbReference type="Gene3D" id="2.130.10.10">
    <property type="entry name" value="YVTN repeat-like/Quinoprotein amine dehydrogenase"/>
    <property type="match status" value="1"/>
</dbReference>
<feature type="domain" description="RAVE complex protein Rav1 C-terminal" evidence="3">
    <location>
        <begin position="392"/>
        <end position="543"/>
    </location>
</feature>
<dbReference type="GO" id="GO:0007035">
    <property type="term" value="P:vacuolar acidification"/>
    <property type="evidence" value="ECO:0007669"/>
    <property type="project" value="TreeGrafter"/>
</dbReference>
<evidence type="ECO:0000259" key="3">
    <source>
        <dbReference type="Pfam" id="PF12234"/>
    </source>
</evidence>
<feature type="compositionally biased region" description="Polar residues" evidence="2">
    <location>
        <begin position="643"/>
        <end position="658"/>
    </location>
</feature>
<sequence length="1513" mass="170683">MFTRMKNLVALHFQQLSSYFGRIAVHDSVWKCSVMLDSFRALELDSVDGLPPIPTSLSWARDGLLIVGLQSEMRVYNQWNLQKGNKVDQTLTFSNKDTNSLSVLDALSGEGLFEAARLASPILPQYHPKQLIVLLNAGKTKRVKAILHHVLIALKPRQINFEEGSLDYTEIDDIAPLPLYALFAADLSTDDKSGEKAEAFSGVRLFFSVLLLETNSVAYDSLFSSDKLDDDDLDELLCENRLTGCSRRLSATSIDVNDRDSSLPITFTYLLMYFLAIHPVIRSVLGDAALGGYAAAASGIETVDECGLRYLMAMKQHEYLLVCLPIKQRMELKMNGIASSDIIWAQHSETETELLNAIPSLQKSNPTWEELRSLGIAWWLKNTASLKICVEKVAAKNAFVLMSKQRFQHAAAFFLLSGALRDALQTILHKCNDLQLAMVILRLYESDVDSQQSILKEMLCREVLGQSVEEFEQMRGNVEDYGPLGYEASRDPFVRSMTYWVLKDYSRSAHTLVQEAHRDSASLRTNLSSIFNFYSFLRKHPLVVRQRLADAGAQVRKCVSFFKEYFKHYQLRLYFRTAAEHMAHGCPMLALDVLCRLPKNISIVKDGSLKTLLTEENDDLALKWSDDENEDFGGVDDEAFKSDQNSMIEKEPPQSNSEMQDRKQTSLNVGGTPDVIAQHLKFVASLRILTEELSTLASGYEVDGGQLRYQVVLSSLNSDLMLCLLVWLEKEVQVLQNLCDYRSTSDVHNMENYGDSDIELENSPGSFASYCALHSAQNHRLTSALMELLLLLLDVQKDTGVRHLNESVLDTDSFPLLVASMSSAKMFVPSPLSFIENQCYDLITTIADLTTVPDMDNHLQKAYKLYNLSQGLSSSLYQSLCDMDQIITPGACSDVKPGALVRRMRSSVSPDDARVTTSPAKWPGISNLVFGTDALSASTLQSSAVVERTLTTWLPPQKNIVQFFADKPSINSKEELEVDFDSDIESEKSTASDSEHDRCENANPTSFAWLLLRLVLVEQQIHRIREFLVLSGFDCNEIPGLAPRIQSILRLLDGWAIQLRQSLKSYSGGCPIDLLPDMTIDNVDILMAPMKRYTVITAKQNTPFEHEDPRAGPLRRLWAYMTRQDHLQPLFIRYLFALRGQQEQPIERNDTLAGIENQLLPDAFKIIQKDNEPIVAFACDQERPGWLVVSTGRELQEMDISGIFEESHNASSWLFNRTELDVSLQNRRDPLMETDDYQLFTEGATQHNNTSKSATMYYLYYCIHSSETKYSKMSPDHQMGQSESGNGSQQCHNKSASDVRFLGHSSSVLVTAGASSGEFNLALWDTLLPQNRALVHSWVAHTEGATVAMYLPHQQAIVSGGRHGELCIWDIRQRQLRATVKAFEPHQIVKTLVTDYTQDLIVAGSSDGDIKNEIDVLKAAVQELLQRSDLTLNNEFVPAMEKRKNEFIRFGKRSSNIVKRKNEFIRFGKRKNEFIRFELVHCMLKNAKTSLFVSANRLWLQNMHYLTNYVSME</sequence>
<dbReference type="Proteomes" id="UP000053766">
    <property type="component" value="Unassembled WGS sequence"/>
</dbReference>
<feature type="repeat" description="WD" evidence="1">
    <location>
        <begin position="1338"/>
        <end position="1379"/>
    </location>
</feature>
<dbReference type="InterPro" id="IPR036322">
    <property type="entry name" value="WD40_repeat_dom_sf"/>
</dbReference>
<dbReference type="InterPro" id="IPR001680">
    <property type="entry name" value="WD40_rpt"/>
</dbReference>
<evidence type="ECO:0000256" key="1">
    <source>
        <dbReference type="PROSITE-ProRule" id="PRU00221"/>
    </source>
</evidence>
<keyword evidence="1" id="KW-0853">WD repeat</keyword>
<dbReference type="InterPro" id="IPR022033">
    <property type="entry name" value="Rav1p_C"/>
</dbReference>
<name>A0A0D8XRH0_DICVI</name>
<feature type="region of interest" description="Disordered" evidence="2">
    <location>
        <begin position="1272"/>
        <end position="1293"/>
    </location>
</feature>
<feature type="compositionally biased region" description="Basic and acidic residues" evidence="2">
    <location>
        <begin position="985"/>
        <end position="1000"/>
    </location>
</feature>
<protein>
    <recommendedName>
        <fullName evidence="3">RAVE complex protein Rav1 C-terminal domain-containing protein</fullName>
    </recommendedName>
</protein>
<accession>A0A0D8XRH0</accession>
<gene>
    <name evidence="4" type="ORF">DICVIV_06823</name>
</gene>
<dbReference type="PANTHER" id="PTHR13950">
    <property type="entry name" value="RABCONNECTIN-RELATED"/>
    <property type="match status" value="1"/>
</dbReference>
<evidence type="ECO:0000313" key="5">
    <source>
        <dbReference type="Proteomes" id="UP000053766"/>
    </source>
</evidence>
<dbReference type="SUPFAM" id="SSF50978">
    <property type="entry name" value="WD40 repeat-like"/>
    <property type="match status" value="1"/>
</dbReference>
<dbReference type="OrthoDB" id="342131at2759"/>
<dbReference type="PROSITE" id="PS50082">
    <property type="entry name" value="WD_REPEATS_2"/>
    <property type="match status" value="1"/>
</dbReference>
<dbReference type="GO" id="GO:0043291">
    <property type="term" value="C:RAVE complex"/>
    <property type="evidence" value="ECO:0007669"/>
    <property type="project" value="TreeGrafter"/>
</dbReference>
<feature type="region of interest" description="Disordered" evidence="2">
    <location>
        <begin position="643"/>
        <end position="666"/>
    </location>
</feature>
<proteinExistence type="predicted"/>
<organism evidence="4 5">
    <name type="scientific">Dictyocaulus viviparus</name>
    <name type="common">Bovine lungworm</name>
    <dbReference type="NCBI Taxonomy" id="29172"/>
    <lineage>
        <taxon>Eukaryota</taxon>
        <taxon>Metazoa</taxon>
        <taxon>Ecdysozoa</taxon>
        <taxon>Nematoda</taxon>
        <taxon>Chromadorea</taxon>
        <taxon>Rhabditida</taxon>
        <taxon>Rhabditina</taxon>
        <taxon>Rhabditomorpha</taxon>
        <taxon>Strongyloidea</taxon>
        <taxon>Metastrongylidae</taxon>
        <taxon>Dictyocaulus</taxon>
    </lineage>
</organism>
<feature type="region of interest" description="Disordered" evidence="2">
    <location>
        <begin position="979"/>
        <end position="1000"/>
    </location>
</feature>
<keyword evidence="5" id="KW-1185">Reference proteome</keyword>
<feature type="compositionally biased region" description="Polar residues" evidence="2">
    <location>
        <begin position="1279"/>
        <end position="1293"/>
    </location>
</feature>
<reference evidence="5" key="2">
    <citation type="journal article" date="2016" name="Sci. Rep.">
        <title>Dictyocaulus viviparus genome, variome and transcriptome elucidate lungworm biology and support future intervention.</title>
        <authorList>
            <person name="McNulty S.N."/>
            <person name="Strube C."/>
            <person name="Rosa B.A."/>
            <person name="Martin J.C."/>
            <person name="Tyagi R."/>
            <person name="Choi Y.J."/>
            <person name="Wang Q."/>
            <person name="Hallsworth Pepin K."/>
            <person name="Zhang X."/>
            <person name="Ozersky P."/>
            <person name="Wilson R.K."/>
            <person name="Sternberg P.W."/>
            <person name="Gasser R.B."/>
            <person name="Mitreva M."/>
        </authorList>
    </citation>
    <scope>NUCLEOTIDE SEQUENCE [LARGE SCALE GENOMIC DNA]</scope>
    <source>
        <strain evidence="5">HannoverDv2000</strain>
    </source>
</reference>
<evidence type="ECO:0000313" key="4">
    <source>
        <dbReference type="EMBL" id="KJH47115.1"/>
    </source>
</evidence>
<dbReference type="InterPro" id="IPR052208">
    <property type="entry name" value="DmX-like/RAVE_component"/>
</dbReference>
<dbReference type="SMART" id="SM00320">
    <property type="entry name" value="WD40"/>
    <property type="match status" value="2"/>
</dbReference>
<reference evidence="4 5" key="1">
    <citation type="submission" date="2013-11" db="EMBL/GenBank/DDBJ databases">
        <title>Draft genome of the bovine lungworm Dictyocaulus viviparus.</title>
        <authorList>
            <person name="Mitreva M."/>
        </authorList>
    </citation>
    <scope>NUCLEOTIDE SEQUENCE [LARGE SCALE GENOMIC DNA]</scope>
    <source>
        <strain evidence="4 5">HannoverDv2000</strain>
    </source>
</reference>
<dbReference type="Pfam" id="PF12234">
    <property type="entry name" value="Rav1p_C"/>
    <property type="match status" value="1"/>
</dbReference>
<dbReference type="InterPro" id="IPR015943">
    <property type="entry name" value="WD40/YVTN_repeat-like_dom_sf"/>
</dbReference>
<dbReference type="STRING" id="29172.A0A0D8XRH0"/>
<dbReference type="PANTHER" id="PTHR13950:SF9">
    <property type="entry name" value="RABCONNECTIN-3A"/>
    <property type="match status" value="1"/>
</dbReference>
<evidence type="ECO:0000256" key="2">
    <source>
        <dbReference type="SAM" id="MobiDB-lite"/>
    </source>
</evidence>